<dbReference type="RefSeq" id="WP_420538706.1">
    <property type="nucleotide sequence ID" value="NZ_BAAASY010000019.1"/>
</dbReference>
<feature type="region of interest" description="Disordered" evidence="1">
    <location>
        <begin position="69"/>
        <end position="90"/>
    </location>
</feature>
<proteinExistence type="predicted"/>
<dbReference type="Proteomes" id="UP000661607">
    <property type="component" value="Unassembled WGS sequence"/>
</dbReference>
<dbReference type="EMBL" id="JADBEF010000001">
    <property type="protein sequence ID" value="MBE1557592.1"/>
    <property type="molecule type" value="Genomic_DNA"/>
</dbReference>
<accession>A0ABR9K7P2</accession>
<feature type="compositionally biased region" description="Gly residues" evidence="1">
    <location>
        <begin position="73"/>
        <end position="82"/>
    </location>
</feature>
<reference evidence="2 3" key="1">
    <citation type="submission" date="2020-10" db="EMBL/GenBank/DDBJ databases">
        <title>Sequencing the genomes of 1000 actinobacteria strains.</title>
        <authorList>
            <person name="Klenk H.-P."/>
        </authorList>
    </citation>
    <scope>NUCLEOTIDE SEQUENCE [LARGE SCALE GENOMIC DNA]</scope>
    <source>
        <strain evidence="2 3">DSM 43748</strain>
    </source>
</reference>
<evidence type="ECO:0000256" key="1">
    <source>
        <dbReference type="SAM" id="MobiDB-lite"/>
    </source>
</evidence>
<comment type="caution">
    <text evidence="2">The sequence shown here is derived from an EMBL/GenBank/DDBJ whole genome shotgun (WGS) entry which is preliminary data.</text>
</comment>
<keyword evidence="3" id="KW-1185">Reference proteome</keyword>
<gene>
    <name evidence="2" type="ORF">H4W81_000371</name>
</gene>
<organism evidence="2 3">
    <name type="scientific">Nonomuraea africana</name>
    <dbReference type="NCBI Taxonomy" id="46171"/>
    <lineage>
        <taxon>Bacteria</taxon>
        <taxon>Bacillati</taxon>
        <taxon>Actinomycetota</taxon>
        <taxon>Actinomycetes</taxon>
        <taxon>Streptosporangiales</taxon>
        <taxon>Streptosporangiaceae</taxon>
        <taxon>Nonomuraea</taxon>
    </lineage>
</organism>
<sequence length="90" mass="9604">MGSHFDAVQQLRCDLRWKAACGLGLYDTAFDPSLLTYFRRRLARSADPDRIFTRIKEVVAATGVLGGPAAAGAGFGRAGGRGPPRRPSPS</sequence>
<evidence type="ECO:0000313" key="3">
    <source>
        <dbReference type="Proteomes" id="UP000661607"/>
    </source>
</evidence>
<protein>
    <recommendedName>
        <fullName evidence="4">Transposase InsH N-terminal domain-containing protein</fullName>
    </recommendedName>
</protein>
<evidence type="ECO:0008006" key="4">
    <source>
        <dbReference type="Google" id="ProtNLM"/>
    </source>
</evidence>
<evidence type="ECO:0000313" key="2">
    <source>
        <dbReference type="EMBL" id="MBE1557592.1"/>
    </source>
</evidence>
<name>A0ABR9K7P2_9ACTN</name>